<protein>
    <submittedName>
        <fullName evidence="6">Elongation factor 3</fullName>
    </submittedName>
</protein>
<dbReference type="InterPro" id="IPR027417">
    <property type="entry name" value="P-loop_NTPase"/>
</dbReference>
<dbReference type="InterPro" id="IPR017871">
    <property type="entry name" value="ABC_transporter-like_CS"/>
</dbReference>
<gene>
    <name evidence="6" type="ORF">C4617_04555</name>
</gene>
<evidence type="ECO:0000313" key="7">
    <source>
        <dbReference type="Proteomes" id="UP000240811"/>
    </source>
</evidence>
<evidence type="ECO:0000256" key="3">
    <source>
        <dbReference type="ARBA" id="ARBA00049360"/>
    </source>
</evidence>
<comment type="similarity">
    <text evidence="4">Belongs to the ABC transporter superfamily. ABCF family. Uup subfamily.</text>
</comment>
<dbReference type="InterPro" id="IPR032524">
    <property type="entry name" value="ABC_tran_C"/>
</dbReference>
<comment type="caution">
    <text evidence="6">The sequence shown here is derived from an EMBL/GenBank/DDBJ whole genome shotgun (WGS) entry which is preliminary data.</text>
</comment>
<dbReference type="Gene3D" id="3.40.50.300">
    <property type="entry name" value="P-loop containing nucleotide triphosphate hydrolases"/>
    <property type="match status" value="2"/>
</dbReference>
<dbReference type="InterPro" id="IPR003439">
    <property type="entry name" value="ABC_transporter-like_ATP-bd"/>
</dbReference>
<dbReference type="Pfam" id="PF16326">
    <property type="entry name" value="ABC_tran_CTD"/>
    <property type="match status" value="1"/>
</dbReference>
<reference evidence="7" key="1">
    <citation type="submission" date="2018-02" db="EMBL/GenBank/DDBJ databases">
        <title>Genome sequence of Candidatus Liberibacter europaeus.</title>
        <authorList>
            <person name="Frampton R.A."/>
            <person name="Thompson S.M."/>
            <person name="David C."/>
            <person name="Addison S.M."/>
            <person name="Smith G.R."/>
        </authorList>
    </citation>
    <scope>NUCLEOTIDE SEQUENCE [LARGE SCALE GENOMIC DNA]</scope>
</reference>
<keyword evidence="1" id="KW-0547">Nucleotide-binding</keyword>
<dbReference type="FunFam" id="3.40.50.300:FF:000309">
    <property type="entry name" value="ABC transporter ATP-binding protein"/>
    <property type="match status" value="1"/>
</dbReference>
<dbReference type="PROSITE" id="PS00211">
    <property type="entry name" value="ABC_TRANSPORTER_1"/>
    <property type="match status" value="1"/>
</dbReference>
<evidence type="ECO:0000256" key="2">
    <source>
        <dbReference type="ARBA" id="ARBA00022840"/>
    </source>
</evidence>
<accession>A0A2T4VWY6</accession>
<feature type="domain" description="ABC transporter" evidence="5">
    <location>
        <begin position="283"/>
        <end position="501"/>
    </location>
</feature>
<organism evidence="6 7">
    <name type="scientific">Candidatus Liberibacter europaeus</name>
    <dbReference type="NCBI Taxonomy" id="744859"/>
    <lineage>
        <taxon>Bacteria</taxon>
        <taxon>Pseudomonadati</taxon>
        <taxon>Pseudomonadota</taxon>
        <taxon>Alphaproteobacteria</taxon>
        <taxon>Hyphomicrobiales</taxon>
        <taxon>Rhizobiaceae</taxon>
        <taxon>Liberibacter</taxon>
    </lineage>
</organism>
<dbReference type="AlphaFoldDB" id="A0A2T4VWY6"/>
<proteinExistence type="inferred from homology"/>
<evidence type="ECO:0000259" key="5">
    <source>
        <dbReference type="PROSITE" id="PS50893"/>
    </source>
</evidence>
<dbReference type="PROSITE" id="PS50893">
    <property type="entry name" value="ABC_TRANSPORTER_2"/>
    <property type="match status" value="2"/>
</dbReference>
<dbReference type="PANTHER" id="PTHR42855">
    <property type="entry name" value="ABC TRANSPORTER ATP-BINDING SUBUNIT"/>
    <property type="match status" value="1"/>
</dbReference>
<comment type="catalytic activity">
    <reaction evidence="3">
        <text>ATP + H2O = ADP + phosphate + H(+)</text>
        <dbReference type="Rhea" id="RHEA:13065"/>
        <dbReference type="ChEBI" id="CHEBI:15377"/>
        <dbReference type="ChEBI" id="CHEBI:15378"/>
        <dbReference type="ChEBI" id="CHEBI:30616"/>
        <dbReference type="ChEBI" id="CHEBI:43474"/>
        <dbReference type="ChEBI" id="CHEBI:456216"/>
    </reaction>
</comment>
<evidence type="ECO:0000313" key="6">
    <source>
        <dbReference type="EMBL" id="PTL86280.1"/>
    </source>
</evidence>
<dbReference type="EMBL" id="PSQJ01000005">
    <property type="protein sequence ID" value="PTL86280.1"/>
    <property type="molecule type" value="Genomic_DNA"/>
</dbReference>
<dbReference type="GO" id="GO:0005524">
    <property type="term" value="F:ATP binding"/>
    <property type="evidence" value="ECO:0007669"/>
    <property type="project" value="UniProtKB-KW"/>
</dbReference>
<keyword evidence="6" id="KW-0648">Protein biosynthesis</keyword>
<dbReference type="GO" id="GO:0016887">
    <property type="term" value="F:ATP hydrolysis activity"/>
    <property type="evidence" value="ECO:0007669"/>
    <property type="project" value="InterPro"/>
</dbReference>
<feature type="domain" description="ABC transporter" evidence="5">
    <location>
        <begin position="6"/>
        <end position="215"/>
    </location>
</feature>
<evidence type="ECO:0000256" key="4">
    <source>
        <dbReference type="ARBA" id="ARBA00061478"/>
    </source>
</evidence>
<name>A0A2T4VWY6_9HYPH</name>
<dbReference type="GO" id="GO:0003746">
    <property type="term" value="F:translation elongation factor activity"/>
    <property type="evidence" value="ECO:0007669"/>
    <property type="project" value="UniProtKB-KW"/>
</dbReference>
<dbReference type="Proteomes" id="UP000240811">
    <property type="component" value="Unassembled WGS sequence"/>
</dbReference>
<dbReference type="PANTHER" id="PTHR42855:SF1">
    <property type="entry name" value="ABC TRANSPORTER DOMAIN-CONTAINING PROTEIN"/>
    <property type="match status" value="1"/>
</dbReference>
<keyword evidence="2" id="KW-0067">ATP-binding</keyword>
<dbReference type="InterPro" id="IPR003593">
    <property type="entry name" value="AAA+_ATPase"/>
</dbReference>
<dbReference type="InterPro" id="IPR037118">
    <property type="entry name" value="Val-tRNA_synth_C_sf"/>
</dbReference>
<dbReference type="Pfam" id="PF00005">
    <property type="entry name" value="ABC_tran"/>
    <property type="match status" value="2"/>
</dbReference>
<dbReference type="SUPFAM" id="SSF52540">
    <property type="entry name" value="P-loop containing nucleoside triphosphate hydrolases"/>
    <property type="match status" value="2"/>
</dbReference>
<sequence>MEAPILRLDHINANICGVDLLQDICLSVKSKERICLVGRNGSGKSTLLKIAAGLIESQSGKVFLKSSAKLGYLEQNPTFPKNSTVYEYIESTTRNDIDYSFTSLLKNFNLTGKEKFSQLSVGKARCIAFIRILIMRPDILILDEPTNHLDYKTISWLEQELMNINSAIIFVSHDRLFLKTLSTTTIWLDHGCLHRLDKGFAHFESWRNQILEQEKIQYHDLKKKNEEEERWLRYGVTARRKRNVRRVKELQEIRTQLLKQKQSFHKEIQTNIQSTKSSGKLVIEANQITKEYLGIPVINKFSLRIKYGERIGIVGPNGIGKTTLLKLLTGELHPDSGSITLGTNLNIATIDQKREDLNLNETLSSYLTGGSGDSLIVNGQSRHVMGYIKDFLFDSDQANSLIKNLSGGERMRAILARILAQPFNFLVMDEPTNDLDFETLDFLEEIISKFQGTILLVSHDRDFLDRTVTSTLAINNINDPTNRHWIKYAGGYSDMILQQKQSNKTPKKSSANKDTNKISCYSQKDAKQTKRKRISYGQKLLLENLPKKIQEIQLKITERENKLNDQTLFIKNQTEFYKVSNELEKLYKEIAKKEEEWLKLEICREEEIKDSE</sequence>
<dbReference type="SMART" id="SM00382">
    <property type="entry name" value="AAA"/>
    <property type="match status" value="2"/>
</dbReference>
<dbReference type="InterPro" id="IPR051309">
    <property type="entry name" value="ABCF_ATPase"/>
</dbReference>
<evidence type="ECO:0000256" key="1">
    <source>
        <dbReference type="ARBA" id="ARBA00022741"/>
    </source>
</evidence>
<dbReference type="Gene3D" id="1.10.287.380">
    <property type="entry name" value="Valyl-tRNA synthetase, C-terminal domain"/>
    <property type="match status" value="1"/>
</dbReference>
<dbReference type="CDD" id="cd03221">
    <property type="entry name" value="ABCF_EF-3"/>
    <property type="match status" value="2"/>
</dbReference>
<keyword evidence="6" id="KW-0251">Elongation factor</keyword>
<dbReference type="GO" id="GO:0003677">
    <property type="term" value="F:DNA binding"/>
    <property type="evidence" value="ECO:0007669"/>
    <property type="project" value="InterPro"/>
</dbReference>